<dbReference type="InterPro" id="IPR035892">
    <property type="entry name" value="C2_domain_sf"/>
</dbReference>
<feature type="chain" id="PRO_5020771029" description="C2 domain-containing protein" evidence="2">
    <location>
        <begin position="16"/>
        <end position="436"/>
    </location>
</feature>
<sequence>MIRQVWAVVLPVVMALVFTHHLQSGAAPVDAPVTAVEPSLWQRVLPPNLHLSPSRYTLSLKPEMAVDGMATDTAATDDAKEVSLPADDPVLSEASVNSVGGTGADVIPGAAGMTHFSTRTVTVDGDSSTATIDIEVAKSTMLAGVPVPAAATPDAAASDAKAVVSVTEAAPATATDLTSATPAVSSPPPAIHGPWVTAVSATATSAMAASATAASATATSVTAVTTTATAATASTTTTSDLLKLKEGAKEGDAEPTSEASASPQPLPTYGFTPGLQTRPLILGDEENGEVGEDGKPKPTSAPGLWEGNNCRLSIRIREAGGLPTLKKTNSPYVILAVKRQEFLTRNDANGRTNPDFEGETFHWDDVDPKVHRLYAQINTDNHHMIAVNPSVKLDFLTTVPRTTSGQQPYVWKYPIPLWDDEAYLAGHLLLEMQARC</sequence>
<dbReference type="EMBL" id="ML014164">
    <property type="protein sequence ID" value="RKP01664.1"/>
    <property type="molecule type" value="Genomic_DNA"/>
</dbReference>
<evidence type="ECO:0000313" key="4">
    <source>
        <dbReference type="Proteomes" id="UP000274922"/>
    </source>
</evidence>
<dbReference type="AlphaFoldDB" id="A0A4P9X8N2"/>
<evidence type="ECO:0000256" key="2">
    <source>
        <dbReference type="SAM" id="SignalP"/>
    </source>
</evidence>
<evidence type="ECO:0008006" key="5">
    <source>
        <dbReference type="Google" id="ProtNLM"/>
    </source>
</evidence>
<accession>A0A4P9X8N2</accession>
<evidence type="ECO:0000256" key="1">
    <source>
        <dbReference type="SAM" id="MobiDB-lite"/>
    </source>
</evidence>
<feature type="region of interest" description="Disordered" evidence="1">
    <location>
        <begin position="248"/>
        <end position="306"/>
    </location>
</feature>
<dbReference type="Proteomes" id="UP000274922">
    <property type="component" value="Unassembled WGS sequence"/>
</dbReference>
<organism evidence="3 4">
    <name type="scientific">Caulochytrium protostelioides</name>
    <dbReference type="NCBI Taxonomy" id="1555241"/>
    <lineage>
        <taxon>Eukaryota</taxon>
        <taxon>Fungi</taxon>
        <taxon>Fungi incertae sedis</taxon>
        <taxon>Chytridiomycota</taxon>
        <taxon>Chytridiomycota incertae sedis</taxon>
        <taxon>Chytridiomycetes</taxon>
        <taxon>Caulochytriales</taxon>
        <taxon>Caulochytriaceae</taxon>
        <taxon>Caulochytrium</taxon>
    </lineage>
</organism>
<reference evidence="4" key="1">
    <citation type="journal article" date="2018" name="Nat. Microbiol.">
        <title>Leveraging single-cell genomics to expand the fungal tree of life.</title>
        <authorList>
            <person name="Ahrendt S.R."/>
            <person name="Quandt C.A."/>
            <person name="Ciobanu D."/>
            <person name="Clum A."/>
            <person name="Salamov A."/>
            <person name="Andreopoulos B."/>
            <person name="Cheng J.F."/>
            <person name="Woyke T."/>
            <person name="Pelin A."/>
            <person name="Henrissat B."/>
            <person name="Reynolds N.K."/>
            <person name="Benny G.L."/>
            <person name="Smith M.E."/>
            <person name="James T.Y."/>
            <person name="Grigoriev I.V."/>
        </authorList>
    </citation>
    <scope>NUCLEOTIDE SEQUENCE [LARGE SCALE GENOMIC DNA]</scope>
    <source>
        <strain evidence="4">ATCC 52028</strain>
    </source>
</reference>
<evidence type="ECO:0000313" key="3">
    <source>
        <dbReference type="EMBL" id="RKP01664.1"/>
    </source>
</evidence>
<proteinExistence type="predicted"/>
<keyword evidence="2" id="KW-0732">Signal</keyword>
<dbReference type="SUPFAM" id="SSF49562">
    <property type="entry name" value="C2 domain (Calcium/lipid-binding domain, CaLB)"/>
    <property type="match status" value="1"/>
</dbReference>
<protein>
    <recommendedName>
        <fullName evidence="5">C2 domain-containing protein</fullName>
    </recommendedName>
</protein>
<keyword evidence="4" id="KW-1185">Reference proteome</keyword>
<feature type="signal peptide" evidence="2">
    <location>
        <begin position="1"/>
        <end position="15"/>
    </location>
</feature>
<gene>
    <name evidence="3" type="ORF">CXG81DRAFT_18546</name>
</gene>
<name>A0A4P9X8N2_9FUNG</name>